<organism evidence="2 3">
    <name type="scientific">Cohnella candidum</name>
    <dbReference type="NCBI Taxonomy" id="2674991"/>
    <lineage>
        <taxon>Bacteria</taxon>
        <taxon>Bacillati</taxon>
        <taxon>Bacillota</taxon>
        <taxon>Bacilli</taxon>
        <taxon>Bacillales</taxon>
        <taxon>Paenibacillaceae</taxon>
        <taxon>Cohnella</taxon>
    </lineage>
</organism>
<keyword evidence="3" id="KW-1185">Reference proteome</keyword>
<dbReference type="Pfam" id="PF13480">
    <property type="entry name" value="Acetyltransf_6"/>
    <property type="match status" value="1"/>
</dbReference>
<dbReference type="InterPro" id="IPR038740">
    <property type="entry name" value="BioF2-like_GNAT_dom"/>
</dbReference>
<keyword evidence="2" id="KW-0808">Transferase</keyword>
<dbReference type="EMBL" id="CP033433">
    <property type="protein sequence ID" value="AYQ73828.1"/>
    <property type="molecule type" value="Genomic_DNA"/>
</dbReference>
<feature type="domain" description="BioF2-like acetyltransferase" evidence="1">
    <location>
        <begin position="185"/>
        <end position="289"/>
    </location>
</feature>
<dbReference type="SUPFAM" id="SSF55729">
    <property type="entry name" value="Acyl-CoA N-acyltransferases (Nat)"/>
    <property type="match status" value="1"/>
</dbReference>
<dbReference type="KEGG" id="coh:EAV92_15325"/>
<evidence type="ECO:0000313" key="2">
    <source>
        <dbReference type="EMBL" id="AYQ73828.1"/>
    </source>
</evidence>
<gene>
    <name evidence="2" type="ORF">EAV92_15325</name>
</gene>
<proteinExistence type="predicted"/>
<reference evidence="2 3" key="1">
    <citation type="submission" date="2018-10" db="EMBL/GenBank/DDBJ databases">
        <title>Genome Sequence of Cohnella sp.</title>
        <authorList>
            <person name="Srinivasan S."/>
            <person name="Kim M.K."/>
        </authorList>
    </citation>
    <scope>NUCLEOTIDE SEQUENCE [LARGE SCALE GENOMIC DNA]</scope>
    <source>
        <strain evidence="2 3">18JY8-7</strain>
    </source>
</reference>
<evidence type="ECO:0000313" key="3">
    <source>
        <dbReference type="Proteomes" id="UP000269097"/>
    </source>
</evidence>
<dbReference type="InterPro" id="IPR016181">
    <property type="entry name" value="Acyl_CoA_acyltransferase"/>
</dbReference>
<dbReference type="RefSeq" id="WP_123041912.1">
    <property type="nucleotide sequence ID" value="NZ_CP033433.1"/>
</dbReference>
<dbReference type="GO" id="GO:0016740">
    <property type="term" value="F:transferase activity"/>
    <property type="evidence" value="ECO:0007669"/>
    <property type="project" value="UniProtKB-KW"/>
</dbReference>
<protein>
    <submittedName>
        <fullName evidence="2">GNAT family N-acetyltransferase</fullName>
    </submittedName>
</protein>
<sequence length="330" mass="38435">MSLLQTGPAAAARDAKSKYRELCSTEPGVPLFDQDWWLDAVCGGPDNWDVALVERGGRIVASMPYRKTKKSMFEVISMPQLTLTMGVWIRYPEFPNQDAKLSYEREIYTELIEQIPAVDYFNQQLHWDNTNWSIFYWKGFRQTSRFTYVLEDTTDLERVYGEFSDKVKADIAKAEGRIRVVESDDLDLFQATNSKMFDPPRFSMPYSYETLKAVDERCRRRNRRKILLALDADGNAQCALYLVWDDRCTYYLLGGETPEAKMSGAHSLLVWHAIREMSKDRKAFDFHGGMHEPIERIYRSFGAAQKPYFQISKINGKLFKFAYYLKQAIR</sequence>
<dbReference type="Proteomes" id="UP000269097">
    <property type="component" value="Chromosome"/>
</dbReference>
<dbReference type="AlphaFoldDB" id="A0A3G3K003"/>
<evidence type="ECO:0000259" key="1">
    <source>
        <dbReference type="Pfam" id="PF13480"/>
    </source>
</evidence>
<name>A0A3G3K003_9BACL</name>
<dbReference type="Gene3D" id="3.40.630.30">
    <property type="match status" value="1"/>
</dbReference>
<accession>A0A3G3K003</accession>